<feature type="region of interest" description="Disordered" evidence="9">
    <location>
        <begin position="577"/>
        <end position="628"/>
    </location>
</feature>
<dbReference type="GO" id="GO:0003700">
    <property type="term" value="F:DNA-binding transcription factor activity"/>
    <property type="evidence" value="ECO:0007669"/>
    <property type="project" value="InterPro"/>
</dbReference>
<protein>
    <submittedName>
        <fullName evidence="11">Stress-responsive transcription factor hsf1</fullName>
    </submittedName>
</protein>
<dbReference type="PRINTS" id="PR00056">
    <property type="entry name" value="HSFDOMAIN"/>
</dbReference>
<dbReference type="OrthoDB" id="60033at2759"/>
<feature type="compositionally biased region" description="Basic and acidic residues" evidence="9">
    <location>
        <begin position="608"/>
        <end position="622"/>
    </location>
</feature>
<dbReference type="EMBL" id="PUHQ01000008">
    <property type="protein sequence ID" value="KAG0665590.1"/>
    <property type="molecule type" value="Genomic_DNA"/>
</dbReference>
<organism evidence="11 12">
    <name type="scientific">Rhodotorula mucilaginosa</name>
    <name type="common">Yeast</name>
    <name type="synonym">Rhodotorula rubra</name>
    <dbReference type="NCBI Taxonomy" id="5537"/>
    <lineage>
        <taxon>Eukaryota</taxon>
        <taxon>Fungi</taxon>
        <taxon>Dikarya</taxon>
        <taxon>Basidiomycota</taxon>
        <taxon>Pucciniomycotina</taxon>
        <taxon>Microbotryomycetes</taxon>
        <taxon>Sporidiobolales</taxon>
        <taxon>Sporidiobolaceae</taxon>
        <taxon>Rhodotorula</taxon>
    </lineage>
</organism>
<feature type="compositionally biased region" description="Low complexity" evidence="9">
    <location>
        <begin position="587"/>
        <end position="601"/>
    </location>
</feature>
<dbReference type="SUPFAM" id="SSF46785">
    <property type="entry name" value="Winged helix' DNA-binding domain"/>
    <property type="match status" value="1"/>
</dbReference>
<feature type="compositionally biased region" description="Basic and acidic residues" evidence="9">
    <location>
        <begin position="44"/>
        <end position="54"/>
    </location>
</feature>
<dbReference type="FunFam" id="1.10.10.10:FF:000027">
    <property type="entry name" value="Heat shock transcription factor 1"/>
    <property type="match status" value="1"/>
</dbReference>
<evidence type="ECO:0000256" key="8">
    <source>
        <dbReference type="RuleBase" id="RU004020"/>
    </source>
</evidence>
<gene>
    <name evidence="11" type="primary">HSF1_2</name>
    <name evidence="11" type="ORF">C6P46_006373</name>
</gene>
<dbReference type="PANTHER" id="PTHR10015">
    <property type="entry name" value="HEAT SHOCK TRANSCRIPTION FACTOR"/>
    <property type="match status" value="1"/>
</dbReference>
<sequence length="628" mass="68229">MSNRGLEIRPDGVCAATDAEVPPQASRSRGPSNLPSPSGSIGRQVRDRDSGDRGDDAEEDLDDAVSSDAGSRSVEAEAAAVGPGSVGQKMVTSSQAILPPAKSQASFVHKVWAMLEDPTLRDYIAWSEDGKSFLVYNPSDFARDVLPRFFKHSNFSSFLRQCNFYNWSKVNDALSNTNSFTYSDGSQGHAWEFRNPSFQRGRPDLLAKIKRKTAKTNSAPSPALSRRQESVTSLPPAQAARIDSRVDRRSGDSGAEVRPEAATETEAGRPRSRGDQLHHSVFEKGAHSEHHFAPVPVPQASVEMATEEVRNESVEGPASPPEIPSRQDRPPSQAGPPPLYPLAGPSRYSPATRLYPLLAENAYTSHRHASGDEPILRQLETLENQVRVLGEALNREQLEHASTRATSYSVMQTLVECLSGLDREGQFHHELQSARRALSRIETSTSPATTYPGASHLATFPSHWTDHGPNSASHYSTRPATATQFYYNRVPAIESYTRAAPPDARPSIVSHGDLRPASSGSQVDAIDRRSAPGIADASPGAVDSVPLYKSHSVSAYPYASGLPAPASNFPPIKRELERVDGQGTNRSLPPLSSLLNPVDSSHPWPESSTRDRLPSAGDERSQIKRARH</sequence>
<feature type="compositionally biased region" description="Polar residues" evidence="9">
    <location>
        <begin position="25"/>
        <end position="41"/>
    </location>
</feature>
<comment type="subunit">
    <text evidence="7">Homotrimer. Homotrimerization increases the affinity of HSF1 to DNA. Interacts with transcriptional coregulator SSA1 on chromatin.</text>
</comment>
<dbReference type="Proteomes" id="UP000777482">
    <property type="component" value="Unassembled WGS sequence"/>
</dbReference>
<comment type="subcellular location">
    <subcellularLocation>
        <location evidence="1">Nucleus</location>
    </subcellularLocation>
</comment>
<dbReference type="InterPro" id="IPR036390">
    <property type="entry name" value="WH_DNA-bd_sf"/>
</dbReference>
<feature type="region of interest" description="Disordered" evidence="9">
    <location>
        <begin position="1"/>
        <end position="86"/>
    </location>
</feature>
<evidence type="ECO:0000256" key="9">
    <source>
        <dbReference type="SAM" id="MobiDB-lite"/>
    </source>
</evidence>
<keyword evidence="3" id="KW-0805">Transcription regulation</keyword>
<evidence type="ECO:0000313" key="11">
    <source>
        <dbReference type="EMBL" id="KAG0665590.1"/>
    </source>
</evidence>
<feature type="domain" description="HSF-type DNA-binding" evidence="10">
    <location>
        <begin position="103"/>
        <end position="212"/>
    </location>
</feature>
<accession>A0A9P6W6Y3</accession>
<feature type="compositionally biased region" description="Acidic residues" evidence="9">
    <location>
        <begin position="55"/>
        <end position="65"/>
    </location>
</feature>
<dbReference type="InterPro" id="IPR000232">
    <property type="entry name" value="HSF_DNA-bd"/>
</dbReference>
<comment type="similarity">
    <text evidence="2 8">Belongs to the HSF family.</text>
</comment>
<dbReference type="PANTHER" id="PTHR10015:SF427">
    <property type="entry name" value="HEAT SHOCK FACTOR PROTEIN"/>
    <property type="match status" value="1"/>
</dbReference>
<evidence type="ECO:0000259" key="10">
    <source>
        <dbReference type="SMART" id="SM00415"/>
    </source>
</evidence>
<name>A0A9P6W6Y3_RHOMI</name>
<evidence type="ECO:0000256" key="5">
    <source>
        <dbReference type="ARBA" id="ARBA00023163"/>
    </source>
</evidence>
<evidence type="ECO:0000256" key="3">
    <source>
        <dbReference type="ARBA" id="ARBA00023015"/>
    </source>
</evidence>
<dbReference type="Pfam" id="PF00447">
    <property type="entry name" value="HSF_DNA-bind"/>
    <property type="match status" value="1"/>
</dbReference>
<keyword evidence="5" id="KW-0804">Transcription</keyword>
<dbReference type="InterPro" id="IPR036388">
    <property type="entry name" value="WH-like_DNA-bd_sf"/>
</dbReference>
<comment type="caution">
    <text evidence="11">The sequence shown here is derived from an EMBL/GenBank/DDBJ whole genome shotgun (WGS) entry which is preliminary data.</text>
</comment>
<evidence type="ECO:0000256" key="6">
    <source>
        <dbReference type="ARBA" id="ARBA00023242"/>
    </source>
</evidence>
<dbReference type="AlphaFoldDB" id="A0A9P6W6Y3"/>
<evidence type="ECO:0000256" key="4">
    <source>
        <dbReference type="ARBA" id="ARBA00023125"/>
    </source>
</evidence>
<dbReference type="Gene3D" id="1.10.10.10">
    <property type="entry name" value="Winged helix-like DNA-binding domain superfamily/Winged helix DNA-binding domain"/>
    <property type="match status" value="1"/>
</dbReference>
<proteinExistence type="inferred from homology"/>
<keyword evidence="6" id="KW-0539">Nucleus</keyword>
<dbReference type="GO" id="GO:0043565">
    <property type="term" value="F:sequence-specific DNA binding"/>
    <property type="evidence" value="ECO:0007669"/>
    <property type="project" value="InterPro"/>
</dbReference>
<dbReference type="SMART" id="SM00415">
    <property type="entry name" value="HSF"/>
    <property type="match status" value="1"/>
</dbReference>
<feature type="region of interest" description="Disordered" evidence="9">
    <location>
        <begin position="304"/>
        <end position="347"/>
    </location>
</feature>
<keyword evidence="12" id="KW-1185">Reference proteome</keyword>
<feature type="compositionally biased region" description="Basic and acidic residues" evidence="9">
    <location>
        <begin position="242"/>
        <end position="275"/>
    </location>
</feature>
<reference evidence="11 12" key="1">
    <citation type="submission" date="2020-11" db="EMBL/GenBank/DDBJ databases">
        <title>Kefir isolates.</title>
        <authorList>
            <person name="Marcisauskas S."/>
            <person name="Kim Y."/>
            <person name="Blasche S."/>
        </authorList>
    </citation>
    <scope>NUCLEOTIDE SEQUENCE [LARGE SCALE GENOMIC DNA]</scope>
    <source>
        <strain evidence="11 12">KR</strain>
    </source>
</reference>
<dbReference type="GO" id="GO:0005634">
    <property type="term" value="C:nucleus"/>
    <property type="evidence" value="ECO:0007669"/>
    <property type="project" value="UniProtKB-SubCell"/>
</dbReference>
<evidence type="ECO:0000256" key="1">
    <source>
        <dbReference type="ARBA" id="ARBA00004123"/>
    </source>
</evidence>
<keyword evidence="4" id="KW-0238">DNA-binding</keyword>
<feature type="compositionally biased region" description="Basic and acidic residues" evidence="9">
    <location>
        <begin position="1"/>
        <end position="10"/>
    </location>
</feature>
<evidence type="ECO:0000313" key="12">
    <source>
        <dbReference type="Proteomes" id="UP000777482"/>
    </source>
</evidence>
<feature type="region of interest" description="Disordered" evidence="9">
    <location>
        <begin position="211"/>
        <end position="275"/>
    </location>
</feature>
<evidence type="ECO:0000256" key="2">
    <source>
        <dbReference type="ARBA" id="ARBA00006403"/>
    </source>
</evidence>
<evidence type="ECO:0000256" key="7">
    <source>
        <dbReference type="ARBA" id="ARBA00062171"/>
    </source>
</evidence>